<name>A0A2G8QQX2_9RHOB</name>
<dbReference type="InterPro" id="IPR006427">
    <property type="entry name" value="Portal_HK97"/>
</dbReference>
<protein>
    <submittedName>
        <fullName evidence="1">Histone H1</fullName>
    </submittedName>
</protein>
<reference evidence="1 2" key="1">
    <citation type="submission" date="2013-09" db="EMBL/GenBank/DDBJ databases">
        <title>Genome sequencing of Phaeobacter antarcticus sp. nov. SM1211.</title>
        <authorList>
            <person name="Zhang X.-Y."/>
            <person name="Liu C."/>
            <person name="Chen X.-L."/>
            <person name="Xie B.-B."/>
            <person name="Qin Q.-L."/>
            <person name="Rong J.-C."/>
            <person name="Zhang Y.-Z."/>
        </authorList>
    </citation>
    <scope>NUCLEOTIDE SEQUENCE [LARGE SCALE GENOMIC DNA]</scope>
    <source>
        <strain evidence="1 2">SM1211</strain>
    </source>
</reference>
<dbReference type="EMBL" id="AWWI01000189">
    <property type="protein sequence ID" value="PIL11687.1"/>
    <property type="molecule type" value="Genomic_DNA"/>
</dbReference>
<keyword evidence="2" id="KW-1185">Reference proteome</keyword>
<dbReference type="InterPro" id="IPR006944">
    <property type="entry name" value="Phage/GTA_portal"/>
</dbReference>
<dbReference type="NCBIfam" id="TIGR01537">
    <property type="entry name" value="portal_HK97"/>
    <property type="match status" value="1"/>
</dbReference>
<dbReference type="Proteomes" id="UP000231259">
    <property type="component" value="Unassembled WGS sequence"/>
</dbReference>
<evidence type="ECO:0000313" key="1">
    <source>
        <dbReference type="EMBL" id="PIL11687.1"/>
    </source>
</evidence>
<dbReference type="RefSeq" id="WP_099913961.1">
    <property type="nucleotide sequence ID" value="NZ_AWWI01000189.1"/>
</dbReference>
<evidence type="ECO:0000313" key="2">
    <source>
        <dbReference type="Proteomes" id="UP000231259"/>
    </source>
</evidence>
<comment type="caution">
    <text evidence="1">The sequence shown here is derived from an EMBL/GenBank/DDBJ whole genome shotgun (WGS) entry which is preliminary data.</text>
</comment>
<proteinExistence type="predicted"/>
<organism evidence="1 2">
    <name type="scientific">Puniceibacterium antarcticum</name>
    <dbReference type="NCBI Taxonomy" id="1206336"/>
    <lineage>
        <taxon>Bacteria</taxon>
        <taxon>Pseudomonadati</taxon>
        <taxon>Pseudomonadota</taxon>
        <taxon>Alphaproteobacteria</taxon>
        <taxon>Rhodobacterales</taxon>
        <taxon>Paracoccaceae</taxon>
        <taxon>Puniceibacterium</taxon>
    </lineage>
</organism>
<dbReference type="Pfam" id="PF04860">
    <property type="entry name" value="Phage_portal"/>
    <property type="match status" value="1"/>
</dbReference>
<dbReference type="OrthoDB" id="7592047at2"/>
<sequence>MIGRALKGAWHGARLGLQMALSEGESGWVNLSGGDPLSSLGRVSKAGKSVSSTSALSLSAAWSCVKGNAQLVGSLPLGIYEKQSDGTRVRIEPDLAEILTVAPGQDQTAMEYWEGNGAALLLEGNGYSEKLYIGNRLVGLRPLFNVTPKRRDDGRFNYRVYENGRSYVLPPEKVFHIRGFGAGDGLGLSAIKYGVQSLGSAIAADETAARVFANGLMASGVLESENTLTPEQREQLQKHLQTYVSSDRAGKIMTLEAGLKYRQLQINPEDAQLLETRRFQVEDVCRWFGTPPVVIGHAGQGQTMWGSGVEAIMLAWLTLGINPLLRRMEQRIARDLIPLAKRGKWYAEWNREAMLQMDSKAKGDFLSKMTTNGIMSRDESRDKLNLPRRGGAADALTAQTALAGLDQLTKAE</sequence>
<dbReference type="AlphaFoldDB" id="A0A2G8QQX2"/>
<gene>
    <name evidence="1" type="ORF">P775_28785</name>
</gene>
<accession>A0A2G8QQX2</accession>